<protein>
    <submittedName>
        <fullName evidence="1">DUF1810 domain-containing protein</fullName>
    </submittedName>
</protein>
<evidence type="ECO:0000313" key="1">
    <source>
        <dbReference type="EMBL" id="QBX34930.1"/>
    </source>
</evidence>
<dbReference type="SUPFAM" id="SSF140736">
    <property type="entry name" value="Rv1873-like"/>
    <property type="match status" value="1"/>
</dbReference>
<name>A0A4P7HMI7_9RHOB</name>
<dbReference type="PIRSF" id="PIRSF008546">
    <property type="entry name" value="UCP008546"/>
    <property type="match status" value="1"/>
</dbReference>
<dbReference type="RefSeq" id="WP_135313217.1">
    <property type="nucleotide sequence ID" value="NZ_CP038439.1"/>
</dbReference>
<dbReference type="KEGG" id="plia:E4191_09550"/>
<evidence type="ECO:0000313" key="2">
    <source>
        <dbReference type="Proteomes" id="UP000296374"/>
    </source>
</evidence>
<dbReference type="InterPro" id="IPR036287">
    <property type="entry name" value="Rv1873-like_sf"/>
</dbReference>
<accession>A0A4P7HMI7</accession>
<gene>
    <name evidence="1" type="ORF">E4191_09550</name>
</gene>
<organism evidence="1 2">
    <name type="scientific">Paracoccus liaowanqingii</name>
    <dbReference type="NCBI Taxonomy" id="2560053"/>
    <lineage>
        <taxon>Bacteria</taxon>
        <taxon>Pseudomonadati</taxon>
        <taxon>Pseudomonadota</taxon>
        <taxon>Alphaproteobacteria</taxon>
        <taxon>Rhodobacterales</taxon>
        <taxon>Paracoccaceae</taxon>
        <taxon>Paracoccus</taxon>
    </lineage>
</organism>
<dbReference type="EMBL" id="CP038439">
    <property type="protein sequence ID" value="QBX34930.1"/>
    <property type="molecule type" value="Genomic_DNA"/>
</dbReference>
<dbReference type="Proteomes" id="UP000296374">
    <property type="component" value="Chromosome"/>
</dbReference>
<dbReference type="InterPro" id="IPR014937">
    <property type="entry name" value="DUF1810"/>
</dbReference>
<dbReference type="AlphaFoldDB" id="A0A4P7HMI7"/>
<reference evidence="2" key="1">
    <citation type="submission" date="2019-03" db="EMBL/GenBank/DDBJ databases">
        <authorList>
            <person name="Li J."/>
        </authorList>
    </citation>
    <scope>NUCLEOTIDE SEQUENCE [LARGE SCALE GENOMIC DNA]</scope>
    <source>
        <strain evidence="2">2251</strain>
    </source>
</reference>
<dbReference type="Gene3D" id="1.25.40.380">
    <property type="entry name" value="Protein of unknown function DUF1810"/>
    <property type="match status" value="1"/>
</dbReference>
<sequence length="154" mass="16793">MPRQSQTDDPAALDRFVAAQKDGHDIALAELTRGRKQSHWMWFIFPQLRGLGQSSMARHYGIADLDEARRYLAHPVLGPRLRACAGAVLAHEDSSAEGIFGSIDAAKLRSSATLFAGAGGGEVFERILQVFFDGQPCPVTTARVRKDRASEGRS</sequence>
<proteinExistence type="predicted"/>
<dbReference type="Pfam" id="PF08837">
    <property type="entry name" value="DUF1810"/>
    <property type="match status" value="1"/>
</dbReference>